<dbReference type="OrthoDB" id="9815126at2"/>
<dbReference type="SUPFAM" id="SSF55298">
    <property type="entry name" value="YjgF-like"/>
    <property type="match status" value="1"/>
</dbReference>
<dbReference type="InterPro" id="IPR035959">
    <property type="entry name" value="RutC-like_sf"/>
</dbReference>
<reference evidence="1 2" key="1">
    <citation type="submission" date="2017-02" db="EMBL/GenBank/DDBJ databases">
        <title>The new phylogeny of genus Mycobacterium.</title>
        <authorList>
            <person name="Tortoli E."/>
            <person name="Trovato A."/>
            <person name="Cirillo D.M."/>
        </authorList>
    </citation>
    <scope>NUCLEOTIDE SEQUENCE [LARGE SCALE GENOMIC DNA]</scope>
    <source>
        <strain evidence="1 2">RW6</strain>
    </source>
</reference>
<sequence length="124" mass="13403">MSQQRSGNTHNFSSCVSAGDLLFVSGQASVLDGAIVPGTFAEEMARSIDNLRRILESRGLNLADVVKVGAYVRDPGDLVEFNKLYPRYFSNPLPARTTITSCLPDTIKFEIDAVALLGGRADKP</sequence>
<evidence type="ECO:0000313" key="2">
    <source>
        <dbReference type="Proteomes" id="UP000192448"/>
    </source>
</evidence>
<gene>
    <name evidence="1" type="ORF">BST13_08490</name>
</gene>
<dbReference type="STRING" id="1927124.BST13_08490"/>
<keyword evidence="2" id="KW-1185">Reference proteome</keyword>
<dbReference type="Pfam" id="PF01042">
    <property type="entry name" value="Ribonuc_L-PSP"/>
    <property type="match status" value="1"/>
</dbReference>
<dbReference type="GO" id="GO:0019239">
    <property type="term" value="F:deaminase activity"/>
    <property type="evidence" value="ECO:0007669"/>
    <property type="project" value="TreeGrafter"/>
</dbReference>
<dbReference type="Gene3D" id="3.30.1330.40">
    <property type="entry name" value="RutC-like"/>
    <property type="match status" value="1"/>
</dbReference>
<dbReference type="Proteomes" id="UP000192448">
    <property type="component" value="Unassembled WGS sequence"/>
</dbReference>
<dbReference type="InterPro" id="IPR006175">
    <property type="entry name" value="YjgF/YER057c/UK114"/>
</dbReference>
<accession>A0A1X0B4S5</accession>
<organism evidence="1 2">
    <name type="scientific">Mycobacterium aquaticum</name>
    <dbReference type="NCBI Taxonomy" id="1927124"/>
    <lineage>
        <taxon>Bacteria</taxon>
        <taxon>Bacillati</taxon>
        <taxon>Actinomycetota</taxon>
        <taxon>Actinomycetes</taxon>
        <taxon>Mycobacteriales</taxon>
        <taxon>Mycobacteriaceae</taxon>
        <taxon>Mycobacterium</taxon>
    </lineage>
</organism>
<comment type="caution">
    <text evidence="1">The sequence shown here is derived from an EMBL/GenBank/DDBJ whole genome shotgun (WGS) entry which is preliminary data.</text>
</comment>
<evidence type="ECO:0000313" key="1">
    <source>
        <dbReference type="EMBL" id="ORA37341.1"/>
    </source>
</evidence>
<evidence type="ECO:0008006" key="3">
    <source>
        <dbReference type="Google" id="ProtNLM"/>
    </source>
</evidence>
<protein>
    <recommendedName>
        <fullName evidence="3">Reactive intermediate/imine deaminase</fullName>
    </recommendedName>
</protein>
<dbReference type="PANTHER" id="PTHR11803:SF44">
    <property type="entry name" value="RUTC FAMILY PROTEIN YJGH"/>
    <property type="match status" value="1"/>
</dbReference>
<dbReference type="PANTHER" id="PTHR11803">
    <property type="entry name" value="2-IMINOBUTANOATE/2-IMINOPROPANOATE DEAMINASE RIDA"/>
    <property type="match status" value="1"/>
</dbReference>
<dbReference type="EMBL" id="MVHF01000006">
    <property type="protein sequence ID" value="ORA37341.1"/>
    <property type="molecule type" value="Genomic_DNA"/>
</dbReference>
<dbReference type="GO" id="GO:0005829">
    <property type="term" value="C:cytosol"/>
    <property type="evidence" value="ECO:0007669"/>
    <property type="project" value="TreeGrafter"/>
</dbReference>
<dbReference type="RefSeq" id="WP_083162901.1">
    <property type="nucleotide sequence ID" value="NZ_MVHF01000006.1"/>
</dbReference>
<proteinExistence type="predicted"/>
<name>A0A1X0B4S5_9MYCO</name>
<dbReference type="CDD" id="cd00448">
    <property type="entry name" value="YjgF_YER057c_UK114_family"/>
    <property type="match status" value="1"/>
</dbReference>
<dbReference type="AlphaFoldDB" id="A0A1X0B4S5"/>